<reference evidence="2" key="1">
    <citation type="submission" date="2018-05" db="EMBL/GenBank/DDBJ databases">
        <authorList>
            <person name="Lanie J.A."/>
            <person name="Ng W.-L."/>
            <person name="Kazmierczak K.M."/>
            <person name="Andrzejewski T.M."/>
            <person name="Davidsen T.M."/>
            <person name="Wayne K.J."/>
            <person name="Tettelin H."/>
            <person name="Glass J.I."/>
            <person name="Rusch D."/>
            <person name="Podicherti R."/>
            <person name="Tsui H.-C.T."/>
            <person name="Winkler M.E."/>
        </authorList>
    </citation>
    <scope>NUCLEOTIDE SEQUENCE</scope>
</reference>
<gene>
    <name evidence="2" type="ORF">METZ01_LOCUS267377</name>
</gene>
<dbReference type="InterPro" id="IPR050834">
    <property type="entry name" value="Glycosyltransf_2"/>
</dbReference>
<dbReference type="PANTHER" id="PTHR43685">
    <property type="entry name" value="GLYCOSYLTRANSFERASE"/>
    <property type="match status" value="1"/>
</dbReference>
<accession>A0A382JTG0</accession>
<dbReference type="InterPro" id="IPR029044">
    <property type="entry name" value="Nucleotide-diphossugar_trans"/>
</dbReference>
<proteinExistence type="predicted"/>
<dbReference type="Gene3D" id="3.90.550.10">
    <property type="entry name" value="Spore Coat Polysaccharide Biosynthesis Protein SpsA, Chain A"/>
    <property type="match status" value="1"/>
</dbReference>
<dbReference type="AlphaFoldDB" id="A0A382JTG0"/>
<organism evidence="2">
    <name type="scientific">marine metagenome</name>
    <dbReference type="NCBI Taxonomy" id="408172"/>
    <lineage>
        <taxon>unclassified sequences</taxon>
        <taxon>metagenomes</taxon>
        <taxon>ecological metagenomes</taxon>
    </lineage>
</organism>
<feature type="domain" description="Glycosyltransferase 2-like" evidence="1">
    <location>
        <begin position="13"/>
        <end position="138"/>
    </location>
</feature>
<dbReference type="Pfam" id="PF00535">
    <property type="entry name" value="Glycos_transf_2"/>
    <property type="match status" value="1"/>
</dbReference>
<dbReference type="PANTHER" id="PTHR43685:SF2">
    <property type="entry name" value="GLYCOSYLTRANSFERASE 2-LIKE DOMAIN-CONTAINING PROTEIN"/>
    <property type="match status" value="1"/>
</dbReference>
<dbReference type="InterPro" id="IPR001173">
    <property type="entry name" value="Glyco_trans_2-like"/>
</dbReference>
<sequence length="304" mass="35566">MKNNIAENPRIDILIPCYNSAYTIKRTLESISSQSYSNYRVVLVDNNSVDKSVEIYLNFNNRRFECVRYKETVSLGANLNRCLEHVKSKYFCIMHTDDEYKADYLAVMVSAMESNQDVDLAVCNVNIINSRSKKIFSFKNLIKRSSLFSKNIKYSGVKGVIWISNYNKIIAPTAFYRKALISKVGQFNEQLKFTLDWEYYFRLFSAGGSILYLNNILFNYRLHDNQESAALIVSMEKYQEMYSLLVAMNSYTDAKMKRKILRYKYFIFTIIFDVMSDVVHMRIMQGIGKIKFCIKLFGNIKEKI</sequence>
<dbReference type="EMBL" id="UINC01075891">
    <property type="protein sequence ID" value="SVC14523.1"/>
    <property type="molecule type" value="Genomic_DNA"/>
</dbReference>
<dbReference type="SUPFAM" id="SSF53448">
    <property type="entry name" value="Nucleotide-diphospho-sugar transferases"/>
    <property type="match status" value="1"/>
</dbReference>
<protein>
    <recommendedName>
        <fullName evidence="1">Glycosyltransferase 2-like domain-containing protein</fullName>
    </recommendedName>
</protein>
<evidence type="ECO:0000313" key="2">
    <source>
        <dbReference type="EMBL" id="SVC14523.1"/>
    </source>
</evidence>
<evidence type="ECO:0000259" key="1">
    <source>
        <dbReference type="Pfam" id="PF00535"/>
    </source>
</evidence>
<name>A0A382JTG0_9ZZZZ</name>